<dbReference type="AlphaFoldDB" id="W9SB86"/>
<organism evidence="2 3">
    <name type="scientific">Morus notabilis</name>
    <dbReference type="NCBI Taxonomy" id="981085"/>
    <lineage>
        <taxon>Eukaryota</taxon>
        <taxon>Viridiplantae</taxon>
        <taxon>Streptophyta</taxon>
        <taxon>Embryophyta</taxon>
        <taxon>Tracheophyta</taxon>
        <taxon>Spermatophyta</taxon>
        <taxon>Magnoliopsida</taxon>
        <taxon>eudicotyledons</taxon>
        <taxon>Gunneridae</taxon>
        <taxon>Pentapetalae</taxon>
        <taxon>rosids</taxon>
        <taxon>fabids</taxon>
        <taxon>Rosales</taxon>
        <taxon>Moraceae</taxon>
        <taxon>Moreae</taxon>
        <taxon>Morus</taxon>
    </lineage>
</organism>
<dbReference type="InterPro" id="IPR025322">
    <property type="entry name" value="PADRE_dom"/>
</dbReference>
<evidence type="ECO:0000313" key="3">
    <source>
        <dbReference type="Proteomes" id="UP000030645"/>
    </source>
</evidence>
<feature type="region of interest" description="Disordered" evidence="1">
    <location>
        <begin position="72"/>
        <end position="92"/>
    </location>
</feature>
<dbReference type="Pfam" id="PF14009">
    <property type="entry name" value="PADRE"/>
    <property type="match status" value="1"/>
</dbReference>
<dbReference type="PANTHER" id="PTHR33052">
    <property type="entry name" value="DUF4228 DOMAIN PROTEIN-RELATED"/>
    <property type="match status" value="1"/>
</dbReference>
<reference evidence="3" key="1">
    <citation type="submission" date="2013-01" db="EMBL/GenBank/DDBJ databases">
        <title>Draft Genome Sequence of a Mulberry Tree, Morus notabilis C.K. Schneid.</title>
        <authorList>
            <person name="He N."/>
            <person name="Zhao S."/>
        </authorList>
    </citation>
    <scope>NUCLEOTIDE SEQUENCE</scope>
</reference>
<feature type="region of interest" description="Disordered" evidence="1">
    <location>
        <begin position="168"/>
        <end position="191"/>
    </location>
</feature>
<dbReference type="Proteomes" id="UP000030645">
    <property type="component" value="Unassembled WGS sequence"/>
</dbReference>
<dbReference type="EMBL" id="KE346013">
    <property type="protein sequence ID" value="EXC24202.1"/>
    <property type="molecule type" value="Genomic_DNA"/>
</dbReference>
<protein>
    <submittedName>
        <fullName evidence="2">Uncharacterized protein</fullName>
    </submittedName>
</protein>
<dbReference type="eggNOG" id="ENOG502S2UZ">
    <property type="taxonomic scope" value="Eukaryota"/>
</dbReference>
<name>W9SB86_9ROSA</name>
<feature type="region of interest" description="Disordered" evidence="1">
    <location>
        <begin position="117"/>
        <end position="145"/>
    </location>
</feature>
<proteinExistence type="predicted"/>
<accession>W9SB86</accession>
<sequence length="249" mass="28289">MVKLVHPGRYVEILREPITAGEVMSKNPRHCITRPDVFKFPWVVINPGSVLPPGKVFFLVPDRTVYDLMKSENKRERRNRAAAPPKTTQPYKAFAGMTPKHQGHGHHYQMNPRLIQRNSNEGAGSGSEEIAPQRSGSDGGEEFSSPWLGRRNSYWEFRRQLLSETAQLEPNYSRNGGDHGGSSSVSCRRDREESATATLKSCLRKADSDRKSLRLRVSFVLPTRLETARVRRKSASTERRARVSDFVNW</sequence>
<keyword evidence="3" id="KW-1185">Reference proteome</keyword>
<evidence type="ECO:0000313" key="2">
    <source>
        <dbReference type="EMBL" id="EXC24202.1"/>
    </source>
</evidence>
<evidence type="ECO:0000256" key="1">
    <source>
        <dbReference type="SAM" id="MobiDB-lite"/>
    </source>
</evidence>
<gene>
    <name evidence="2" type="ORF">L484_015221</name>
</gene>